<reference evidence="2 3" key="1">
    <citation type="submission" date="2018-06" db="EMBL/GenBank/DDBJ databases">
        <title>Complete Genomes of Monosporascus.</title>
        <authorList>
            <person name="Robinson A.J."/>
            <person name="Natvig D.O."/>
        </authorList>
    </citation>
    <scope>NUCLEOTIDE SEQUENCE [LARGE SCALE GENOMIC DNA]</scope>
    <source>
        <strain evidence="2 3">CBS 609.92</strain>
    </source>
</reference>
<feature type="region of interest" description="Disordered" evidence="1">
    <location>
        <begin position="174"/>
        <end position="208"/>
    </location>
</feature>
<dbReference type="InterPro" id="IPR011990">
    <property type="entry name" value="TPR-like_helical_dom_sf"/>
</dbReference>
<feature type="compositionally biased region" description="Acidic residues" evidence="1">
    <location>
        <begin position="199"/>
        <end position="208"/>
    </location>
</feature>
<feature type="compositionally biased region" description="Basic residues" evidence="1">
    <location>
        <begin position="1"/>
        <end position="18"/>
    </location>
</feature>
<protein>
    <submittedName>
        <fullName evidence="2">Uncharacterized protein</fullName>
    </submittedName>
</protein>
<evidence type="ECO:0000313" key="2">
    <source>
        <dbReference type="EMBL" id="RYO88028.1"/>
    </source>
</evidence>
<sequence>MTKRPKAFLKQAKPKQKKEQKLATADDYQAAGVDFEEAAGKWRAGDAAKSMRFFRRAIDVYGEGLQKFPDNFDLAYNKARAQLEIATHPVLVEKLEKPVLEALQIALESHRYALRLDPDDANTLFNTSQVLAGIAESIANDENPQQALQLLEEAIGLQSKCLDIQEAQYSESLELERRAEEEARQETPGEAVDARRDDTEDATSDSDEQWATVVEPVTQGTLIDTALAQLSALTTFSDVLSSNPECAPASTLSGVEKHWSGLEHKLGVLSTNNPERSQDIALNRAKFVSALLEAGFRFGRIDGDSYKKGRDSAFAVENLQLEASAEALIANARSLMAFNSAIADTKPNDQHLSMLRWNSLTASISNLNDASKIQGTDQQEIASTHLLCGDASLSLYTMGTPPTSYQSAIAQATQLLKYAEVYYRNASKLSQDREEKDVATFRSQVASGLQGQLGMEAVDAILAGNPRGREWAMEQLEDMMVDTAPVTYGTPSRADGKYIN</sequence>
<dbReference type="Gene3D" id="1.25.40.10">
    <property type="entry name" value="Tetratricopeptide repeat domain"/>
    <property type="match status" value="1"/>
</dbReference>
<dbReference type="SUPFAM" id="SSF48452">
    <property type="entry name" value="TPR-like"/>
    <property type="match status" value="1"/>
</dbReference>
<organism evidence="2 3">
    <name type="scientific">Monosporascus cannonballus</name>
    <dbReference type="NCBI Taxonomy" id="155416"/>
    <lineage>
        <taxon>Eukaryota</taxon>
        <taxon>Fungi</taxon>
        <taxon>Dikarya</taxon>
        <taxon>Ascomycota</taxon>
        <taxon>Pezizomycotina</taxon>
        <taxon>Sordariomycetes</taxon>
        <taxon>Xylariomycetidae</taxon>
        <taxon>Xylariales</taxon>
        <taxon>Xylariales incertae sedis</taxon>
        <taxon>Monosporascus</taxon>
    </lineage>
</organism>
<proteinExistence type="predicted"/>
<feature type="compositionally biased region" description="Basic and acidic residues" evidence="1">
    <location>
        <begin position="174"/>
        <end position="198"/>
    </location>
</feature>
<evidence type="ECO:0000313" key="3">
    <source>
        <dbReference type="Proteomes" id="UP000294003"/>
    </source>
</evidence>
<name>A0ABY0H942_9PEZI</name>
<accession>A0ABY0H942</accession>
<dbReference type="EMBL" id="QJNS01000092">
    <property type="protein sequence ID" value="RYO88028.1"/>
    <property type="molecule type" value="Genomic_DNA"/>
</dbReference>
<keyword evidence="3" id="KW-1185">Reference proteome</keyword>
<gene>
    <name evidence="2" type="ORF">DL762_003913</name>
</gene>
<comment type="caution">
    <text evidence="2">The sequence shown here is derived from an EMBL/GenBank/DDBJ whole genome shotgun (WGS) entry which is preliminary data.</text>
</comment>
<feature type="region of interest" description="Disordered" evidence="1">
    <location>
        <begin position="1"/>
        <end position="23"/>
    </location>
</feature>
<dbReference type="Proteomes" id="UP000294003">
    <property type="component" value="Unassembled WGS sequence"/>
</dbReference>
<evidence type="ECO:0000256" key="1">
    <source>
        <dbReference type="SAM" id="MobiDB-lite"/>
    </source>
</evidence>